<dbReference type="PROSITE" id="PS50076">
    <property type="entry name" value="DNAJ_2"/>
    <property type="match status" value="1"/>
</dbReference>
<evidence type="ECO:0000313" key="5">
    <source>
        <dbReference type="EMBL" id="TWR64066.1"/>
    </source>
</evidence>
<dbReference type="SUPFAM" id="SSF46565">
    <property type="entry name" value="Chaperone J-domain"/>
    <property type="match status" value="1"/>
</dbReference>
<keyword evidence="2" id="KW-0812">Transmembrane</keyword>
<keyword evidence="2" id="KW-1133">Transmembrane helix</keyword>
<dbReference type="OrthoDB" id="5524449at2"/>
<evidence type="ECO:0000313" key="7">
    <source>
        <dbReference type="Proteomes" id="UP000317267"/>
    </source>
</evidence>
<evidence type="ECO:0000313" key="6">
    <source>
        <dbReference type="Proteomes" id="UP000198740"/>
    </source>
</evidence>
<dbReference type="Proteomes" id="UP000198740">
    <property type="component" value="Unassembled WGS sequence"/>
</dbReference>
<sequence>MSCWEVLGLPSDADARSIKRQYAVLLKQHRPDEDPVGFQRLREAYEHALQWSRYEAPVEVPQAPPVDTVQPAAAEPDTRYDQAQALVANATPANLALLYQQAQDNECAEAFEGLLLQRCLSGAAPEIADWAVTHLHWLSPWQRQTPARLPDYRLAALLEQMFADVEHRLTELLDQQQVEAFCAALVDVHNAEWLTPLARHARLNDVLARTLLASTFWSEALFDTLCSEQAWSDQYLENRCPEPEWSALKARNALERFKAQAHHQASLDSRDPKARAARLLFGDLTLEQRQRFARRFGESDWNACRTLSETLLNQYPALCAQMPGGDPYFWRDWERISRPWPMFVALLGMAAGWAIHDQQLTDHTLMESLGMAPAWAFLIAIPALLILAIWRPATDGYGEIDEKLAAHLSPWLSFRRPPPLVIREILPCWVLGLLIWIILGNYAFAGYVLTLQGLGLAQRVLGRPSIRAALTWRWPARPSTRQWATCLGLGALLLSAALMYANNQRIHRDEGLQPFLMSPCSGLKAGAPGCTP</sequence>
<feature type="transmembrane region" description="Helical" evidence="2">
    <location>
        <begin position="425"/>
        <end position="449"/>
    </location>
</feature>
<reference evidence="4 6" key="1">
    <citation type="submission" date="2016-10" db="EMBL/GenBank/DDBJ databases">
        <authorList>
            <person name="Varghese N."/>
            <person name="Submissions S."/>
        </authorList>
    </citation>
    <scope>NUCLEOTIDE SEQUENCE [LARGE SCALE GENOMIC DNA]</scope>
    <source>
        <strain evidence="4 6">BS2976</strain>
    </source>
</reference>
<gene>
    <name evidence="5" type="ORF">FIV39_20695</name>
    <name evidence="4" type="ORF">SAMN04490186_4404</name>
</gene>
<keyword evidence="1" id="KW-0143">Chaperone</keyword>
<proteinExistence type="predicted"/>
<dbReference type="InterPro" id="IPR036869">
    <property type="entry name" value="J_dom_sf"/>
</dbReference>
<feature type="domain" description="J" evidence="3">
    <location>
        <begin position="2"/>
        <end position="84"/>
    </location>
</feature>
<organism evidence="5 7">
    <name type="scientific">Pseudomonas grimontii</name>
    <dbReference type="NCBI Taxonomy" id="129847"/>
    <lineage>
        <taxon>Bacteria</taxon>
        <taxon>Pseudomonadati</taxon>
        <taxon>Pseudomonadota</taxon>
        <taxon>Gammaproteobacteria</taxon>
        <taxon>Pseudomonadales</taxon>
        <taxon>Pseudomonadaceae</taxon>
        <taxon>Pseudomonas</taxon>
    </lineage>
</organism>
<dbReference type="EMBL" id="FNKM01000002">
    <property type="protein sequence ID" value="SDR25164.1"/>
    <property type="molecule type" value="Genomic_DNA"/>
</dbReference>
<dbReference type="CDD" id="cd06257">
    <property type="entry name" value="DnaJ"/>
    <property type="match status" value="1"/>
</dbReference>
<dbReference type="AlphaFoldDB" id="A0A1H1HID4"/>
<evidence type="ECO:0000256" key="2">
    <source>
        <dbReference type="SAM" id="Phobius"/>
    </source>
</evidence>
<dbReference type="RefSeq" id="WP_090404769.1">
    <property type="nucleotide sequence ID" value="NZ_FNKM01000002.1"/>
</dbReference>
<accession>A0A1H1HID4</accession>
<dbReference type="EMBL" id="VFES01000013">
    <property type="protein sequence ID" value="TWR64066.1"/>
    <property type="molecule type" value="Genomic_DNA"/>
</dbReference>
<evidence type="ECO:0000313" key="4">
    <source>
        <dbReference type="EMBL" id="SDR25164.1"/>
    </source>
</evidence>
<dbReference type="InterPro" id="IPR001623">
    <property type="entry name" value="DnaJ_domain"/>
</dbReference>
<reference evidence="5 7" key="2">
    <citation type="submission" date="2019-06" db="EMBL/GenBank/DDBJ databases">
        <title>Pseudomonas bimorpha sp. nov. isolated from bovine raw milk and skim milk concentrate.</title>
        <authorList>
            <person name="Hofmann K."/>
            <person name="Huptas C."/>
            <person name="Doll E."/>
            <person name="Scherer S."/>
            <person name="Wenning M."/>
        </authorList>
    </citation>
    <scope>NUCLEOTIDE SEQUENCE [LARGE SCALE GENOMIC DNA]</scope>
    <source>
        <strain evidence="5 7">DSM 17515</strain>
    </source>
</reference>
<dbReference type="SMART" id="SM00271">
    <property type="entry name" value="DnaJ"/>
    <property type="match status" value="1"/>
</dbReference>
<dbReference type="Gene3D" id="1.10.287.110">
    <property type="entry name" value="DnaJ domain"/>
    <property type="match status" value="1"/>
</dbReference>
<comment type="caution">
    <text evidence="5">The sequence shown here is derived from an EMBL/GenBank/DDBJ whole genome shotgun (WGS) entry which is preliminary data.</text>
</comment>
<dbReference type="Proteomes" id="UP000317267">
    <property type="component" value="Unassembled WGS sequence"/>
</dbReference>
<evidence type="ECO:0000259" key="3">
    <source>
        <dbReference type="PROSITE" id="PS50076"/>
    </source>
</evidence>
<keyword evidence="6" id="KW-1185">Reference proteome</keyword>
<keyword evidence="2" id="KW-0472">Membrane</keyword>
<feature type="transmembrane region" description="Helical" evidence="2">
    <location>
        <begin position="340"/>
        <end position="356"/>
    </location>
</feature>
<evidence type="ECO:0000256" key="1">
    <source>
        <dbReference type="ARBA" id="ARBA00023186"/>
    </source>
</evidence>
<feature type="transmembrane region" description="Helical" evidence="2">
    <location>
        <begin position="368"/>
        <end position="390"/>
    </location>
</feature>
<name>A0A1H1HID4_9PSED</name>
<protein>
    <submittedName>
        <fullName evidence="5">J domain-containing protein</fullName>
    </submittedName>
</protein>